<comment type="caution">
    <text evidence="1">The sequence shown here is derived from an EMBL/GenBank/DDBJ whole genome shotgun (WGS) entry which is preliminary data.</text>
</comment>
<proteinExistence type="predicted"/>
<dbReference type="EMBL" id="LAZR01007369">
    <property type="protein sequence ID" value="KKM85698.1"/>
    <property type="molecule type" value="Genomic_DNA"/>
</dbReference>
<dbReference type="AlphaFoldDB" id="A0A0F9KVE8"/>
<name>A0A0F9KVE8_9ZZZZ</name>
<evidence type="ECO:0000313" key="1">
    <source>
        <dbReference type="EMBL" id="KKM85698.1"/>
    </source>
</evidence>
<gene>
    <name evidence="1" type="ORF">LCGC14_1286400</name>
</gene>
<accession>A0A0F9KVE8</accession>
<sequence length="86" mass="9557">MLQSNGNFCVCDDEDTRIPTEVMVTQDGTAVDVMMGVGLEDKGNMYSVGYFWRGKFYLNNIPADIAEALGLKITKSGFMQIERHTA</sequence>
<reference evidence="1" key="1">
    <citation type="journal article" date="2015" name="Nature">
        <title>Complex archaea that bridge the gap between prokaryotes and eukaryotes.</title>
        <authorList>
            <person name="Spang A."/>
            <person name="Saw J.H."/>
            <person name="Jorgensen S.L."/>
            <person name="Zaremba-Niedzwiedzka K."/>
            <person name="Martijn J."/>
            <person name="Lind A.E."/>
            <person name="van Eijk R."/>
            <person name="Schleper C."/>
            <person name="Guy L."/>
            <person name="Ettema T.J."/>
        </authorList>
    </citation>
    <scope>NUCLEOTIDE SEQUENCE</scope>
</reference>
<protein>
    <submittedName>
        <fullName evidence="1">Uncharacterized protein</fullName>
    </submittedName>
</protein>
<organism evidence="1">
    <name type="scientific">marine sediment metagenome</name>
    <dbReference type="NCBI Taxonomy" id="412755"/>
    <lineage>
        <taxon>unclassified sequences</taxon>
        <taxon>metagenomes</taxon>
        <taxon>ecological metagenomes</taxon>
    </lineage>
</organism>